<dbReference type="HOGENOM" id="CLU_3048146_0_0_14"/>
<reference evidence="1 2" key="1">
    <citation type="submission" date="2013-09" db="EMBL/GenBank/DDBJ databases">
        <title>Complete genome sequence of Spiroplasma mirum suckling mouse cataract agent.</title>
        <authorList>
            <person name="Landry C.A."/>
            <person name="Bastian F.O."/>
            <person name="Thune R.L."/>
        </authorList>
    </citation>
    <scope>NUCLEOTIDE SEQUENCE [LARGE SCALE GENOMIC DNA]</scope>
    <source>
        <strain evidence="1 2">SMCA</strain>
    </source>
</reference>
<proteinExistence type="predicted"/>
<keyword evidence="2" id="KW-1185">Reference proteome</keyword>
<dbReference type="AlphaFoldDB" id="W0GSE4"/>
<accession>W0GSE4</accession>
<dbReference type="EMBL" id="CP006720">
    <property type="protein sequence ID" value="AHI58720.1"/>
    <property type="molecule type" value="Genomic_DNA"/>
</dbReference>
<evidence type="ECO:0000313" key="2">
    <source>
        <dbReference type="Proteomes" id="UP000019260"/>
    </source>
</evidence>
<dbReference type="Proteomes" id="UP000019260">
    <property type="component" value="Chromosome"/>
</dbReference>
<gene>
    <name evidence="1" type="ORF">P344_07120</name>
</gene>
<dbReference type="KEGG" id="smir:SMM_1197"/>
<name>W0GSE4_9MOLU</name>
<evidence type="ECO:0000313" key="1">
    <source>
        <dbReference type="EMBL" id="AHI58720.1"/>
    </source>
</evidence>
<protein>
    <submittedName>
        <fullName evidence="1">Uncharacterized protein</fullName>
    </submittedName>
</protein>
<organism evidence="1 2">
    <name type="scientific">Spiroplasma mirum ATCC 29335</name>
    <dbReference type="NCBI Taxonomy" id="838561"/>
    <lineage>
        <taxon>Bacteria</taxon>
        <taxon>Bacillati</taxon>
        <taxon>Mycoplasmatota</taxon>
        <taxon>Mollicutes</taxon>
        <taxon>Entomoplasmatales</taxon>
        <taxon>Spiroplasmataceae</taxon>
        <taxon>Spiroplasma</taxon>
    </lineage>
</organism>
<sequence>MLKNNAIKIFLIANKWIIQWDDLKTYNVHDWYNLYANQNTTGIDFSIQIITTGH</sequence>
<dbReference type="KEGG" id="smia:P344_07120"/>
<dbReference type="PATRIC" id="fig|838561.3.peg.1369"/>